<keyword evidence="2" id="KW-0012">Acyltransferase</keyword>
<dbReference type="STRING" id="472175.EL18_02837"/>
<evidence type="ECO:0000256" key="2">
    <source>
        <dbReference type="ARBA" id="ARBA00023315"/>
    </source>
</evidence>
<dbReference type="EMBL" id="JMQM01000002">
    <property type="protein sequence ID" value="KFB08584.1"/>
    <property type="molecule type" value="Genomic_DNA"/>
</dbReference>
<gene>
    <name evidence="4" type="ORF">EL18_02837</name>
</gene>
<dbReference type="PATRIC" id="fig|472175.3.peg.2831"/>
<dbReference type="InterPro" id="IPR016181">
    <property type="entry name" value="Acyl_CoA_acyltransferase"/>
</dbReference>
<keyword evidence="5" id="KW-1185">Reference proteome</keyword>
<dbReference type="Pfam" id="PF00583">
    <property type="entry name" value="Acetyltransf_1"/>
    <property type="match status" value="1"/>
</dbReference>
<sequence>MKTLTIDIRRAGMEDAEAIASVHDRAWRGAYAGIIPHKALNAMIGRRGPVWWSNAIKRSATVLVMEIGGEIAGYATLGRNRARELQQDGEIYELYLAPEYQGIGLGRRLFNAAREMLVSHGFDGLVVWALEENDGARSFYERAGGRDFAEGVEVFDSKALRKIAYVWN</sequence>
<dbReference type="PROSITE" id="PS51186">
    <property type="entry name" value="GNAT"/>
    <property type="match status" value="1"/>
</dbReference>
<keyword evidence="1 4" id="KW-0808">Transferase</keyword>
<dbReference type="SUPFAM" id="SSF55729">
    <property type="entry name" value="Acyl-CoA N-acyltransferases (Nat)"/>
    <property type="match status" value="1"/>
</dbReference>
<evidence type="ECO:0000256" key="1">
    <source>
        <dbReference type="ARBA" id="ARBA00022679"/>
    </source>
</evidence>
<dbReference type="RefSeq" id="WP_036485521.1">
    <property type="nucleotide sequence ID" value="NZ_JMQM01000002.1"/>
</dbReference>
<name>A0A084U6J8_9HYPH</name>
<protein>
    <submittedName>
        <fullName evidence="4">GCN5-related N-acetyltransferase</fullName>
    </submittedName>
</protein>
<proteinExistence type="predicted"/>
<evidence type="ECO:0000259" key="3">
    <source>
        <dbReference type="PROSITE" id="PS51186"/>
    </source>
</evidence>
<dbReference type="AlphaFoldDB" id="A0A084U6J8"/>
<dbReference type="eggNOG" id="COG0456">
    <property type="taxonomic scope" value="Bacteria"/>
</dbReference>
<dbReference type="InterPro" id="IPR050832">
    <property type="entry name" value="Bact_Acetyltransf"/>
</dbReference>
<dbReference type="GO" id="GO:0016747">
    <property type="term" value="F:acyltransferase activity, transferring groups other than amino-acyl groups"/>
    <property type="evidence" value="ECO:0007669"/>
    <property type="project" value="InterPro"/>
</dbReference>
<dbReference type="InterPro" id="IPR000182">
    <property type="entry name" value="GNAT_dom"/>
</dbReference>
<organism evidence="4 5">
    <name type="scientific">Nitratireductor basaltis</name>
    <dbReference type="NCBI Taxonomy" id="472175"/>
    <lineage>
        <taxon>Bacteria</taxon>
        <taxon>Pseudomonadati</taxon>
        <taxon>Pseudomonadota</taxon>
        <taxon>Alphaproteobacteria</taxon>
        <taxon>Hyphomicrobiales</taxon>
        <taxon>Phyllobacteriaceae</taxon>
        <taxon>Nitratireductor</taxon>
    </lineage>
</organism>
<dbReference type="PANTHER" id="PTHR43877">
    <property type="entry name" value="AMINOALKYLPHOSPHONATE N-ACETYLTRANSFERASE-RELATED-RELATED"/>
    <property type="match status" value="1"/>
</dbReference>
<reference evidence="4 5" key="1">
    <citation type="submission" date="2014-05" db="EMBL/GenBank/DDBJ databases">
        <title>Draft Genome Sequence of Nitratireductor basaltis Strain UMTGB225, A Marine Bacterium Isolated from Green Barrel Tunicate.</title>
        <authorList>
            <person name="Gan H.Y."/>
        </authorList>
    </citation>
    <scope>NUCLEOTIDE SEQUENCE [LARGE SCALE GENOMIC DNA]</scope>
    <source>
        <strain evidence="4 5">UMTGB225</strain>
    </source>
</reference>
<accession>A0A084U6J8</accession>
<dbReference type="OrthoDB" id="9799154at2"/>
<comment type="caution">
    <text evidence="4">The sequence shown here is derived from an EMBL/GenBank/DDBJ whole genome shotgun (WGS) entry which is preliminary data.</text>
</comment>
<evidence type="ECO:0000313" key="4">
    <source>
        <dbReference type="EMBL" id="KFB08584.1"/>
    </source>
</evidence>
<dbReference type="CDD" id="cd04301">
    <property type="entry name" value="NAT_SF"/>
    <property type="match status" value="1"/>
</dbReference>
<feature type="domain" description="N-acetyltransferase" evidence="3">
    <location>
        <begin position="6"/>
        <end position="161"/>
    </location>
</feature>
<dbReference type="Proteomes" id="UP000053675">
    <property type="component" value="Unassembled WGS sequence"/>
</dbReference>
<evidence type="ECO:0000313" key="5">
    <source>
        <dbReference type="Proteomes" id="UP000053675"/>
    </source>
</evidence>
<dbReference type="Gene3D" id="3.40.630.30">
    <property type="match status" value="1"/>
</dbReference>